<dbReference type="GO" id="GO:0071944">
    <property type="term" value="C:cell periphery"/>
    <property type="evidence" value="ECO:0007669"/>
    <property type="project" value="UniProtKB-ARBA"/>
</dbReference>
<keyword evidence="5" id="KW-0677">Repeat</keyword>
<feature type="transmembrane region" description="Helical" evidence="11">
    <location>
        <begin position="752"/>
        <end position="776"/>
    </location>
</feature>
<keyword evidence="8 11" id="KW-1133">Transmembrane helix</keyword>
<keyword evidence="6" id="KW-0547">Nucleotide-binding</keyword>
<evidence type="ECO:0000256" key="8">
    <source>
        <dbReference type="ARBA" id="ARBA00022989"/>
    </source>
</evidence>
<dbReference type="Pfam" id="PF14510">
    <property type="entry name" value="ABC_trans_N"/>
    <property type="match status" value="1"/>
</dbReference>
<dbReference type="CDD" id="cd03233">
    <property type="entry name" value="ABCG_PDR_domain1"/>
    <property type="match status" value="1"/>
</dbReference>
<evidence type="ECO:0000256" key="3">
    <source>
        <dbReference type="ARBA" id="ARBA00022448"/>
    </source>
</evidence>
<comment type="caution">
    <text evidence="13">The sequence shown here is derived from an EMBL/GenBank/DDBJ whole genome shotgun (WGS) entry which is preliminary data.</text>
</comment>
<evidence type="ECO:0000256" key="2">
    <source>
        <dbReference type="ARBA" id="ARBA00006012"/>
    </source>
</evidence>
<feature type="transmembrane region" description="Helical" evidence="11">
    <location>
        <begin position="1313"/>
        <end position="1336"/>
    </location>
</feature>
<organism evidence="13 14">
    <name type="scientific">[Myrmecia] bisecta</name>
    <dbReference type="NCBI Taxonomy" id="41462"/>
    <lineage>
        <taxon>Eukaryota</taxon>
        <taxon>Viridiplantae</taxon>
        <taxon>Chlorophyta</taxon>
        <taxon>core chlorophytes</taxon>
        <taxon>Trebouxiophyceae</taxon>
        <taxon>Trebouxiales</taxon>
        <taxon>Trebouxiaceae</taxon>
        <taxon>Myrmecia</taxon>
    </lineage>
</organism>
<feature type="transmembrane region" description="Helical" evidence="11">
    <location>
        <begin position="1283"/>
        <end position="1301"/>
    </location>
</feature>
<evidence type="ECO:0000256" key="7">
    <source>
        <dbReference type="ARBA" id="ARBA00022840"/>
    </source>
</evidence>
<feature type="transmembrane region" description="Helical" evidence="11">
    <location>
        <begin position="1394"/>
        <end position="1417"/>
    </location>
</feature>
<dbReference type="PROSITE" id="PS50893">
    <property type="entry name" value="ABC_TRANSPORTER_2"/>
    <property type="match status" value="2"/>
</dbReference>
<evidence type="ECO:0000256" key="11">
    <source>
        <dbReference type="SAM" id="Phobius"/>
    </source>
</evidence>
<dbReference type="InterPro" id="IPR043926">
    <property type="entry name" value="ABCG_dom"/>
</dbReference>
<feature type="transmembrane region" description="Helical" evidence="11">
    <location>
        <begin position="669"/>
        <end position="693"/>
    </location>
</feature>
<keyword evidence="9 11" id="KW-0472">Membrane</keyword>
<dbReference type="FunFam" id="3.40.50.300:FF:000532">
    <property type="entry name" value="ABC transporter G family member 34"/>
    <property type="match status" value="1"/>
</dbReference>
<dbReference type="Pfam" id="PF01061">
    <property type="entry name" value="ABC2_membrane"/>
    <property type="match status" value="2"/>
</dbReference>
<keyword evidence="4 11" id="KW-0812">Transmembrane</keyword>
<dbReference type="Proteomes" id="UP001489004">
    <property type="component" value="Unassembled WGS sequence"/>
</dbReference>
<evidence type="ECO:0000256" key="10">
    <source>
        <dbReference type="SAM" id="MobiDB-lite"/>
    </source>
</evidence>
<dbReference type="Pfam" id="PF08370">
    <property type="entry name" value="PDR_assoc"/>
    <property type="match status" value="1"/>
</dbReference>
<sequence length="1536" mass="171797">MSSQVGRVAEGETNETTKRQADDFDELREAALQRLDKQNSFSAILPGKDGKDLQEVDLRTLGRSKRRLIVTKALNTEDQDQEAFLRKISERMARVGIKHRTVEVRFQNLSIEAGVYIGSRALPTVTNSYLNFVDGILQKLRLAKDNRRKFVILDDISGVIPPGRMTLLLGPPGAGKSTLLKALAGKLQHDADLKVTGDITYNGHHFGEFVPQRTAAYVDQDDTHLAELTVRETFDFAARCQGVGHKAEELRELRKREKEQGIKPDWEIDAFMKADAIQGKRENIVTEYIMRILGLDGLGFNIVTEYIMRILGLDICADTFVGNAMFRGISGGQKKRVTTGEMIVGPKKTLFMDEISTGLDSSTTFQITKCLRDFTHLREATVLIALLQPAPETYDLFDDILLMSEGHIVYHGPREEVVEFFASCGFQCPERKGVPDFLQEVTSRKDQKQYWSKQEKYKFVPVREFADAFHKFKTGARDAQILATPFDKSAEGARDALVTSRFALGAGPALRACLRRELTLVQRNAFVYVFKAVQAGFIAFIVAVTFLRTNFHPDNVPDANIISGMLFFSLLQMFFNGIAEMTFTIERLAVYHKQSSNLFFPAWTFCLPTTIVRIPVSLLETGVWSIITYWAVGLAPYADRFFMYWLLLFLIHNMAITLFRAIGSLARNLVVANALGSLSLLIIMLLGGFVLTPPQIHPWWIWGFWINPLSYLQRAILINEFTAPRWNIPSSDPKYTNLGNQMLGIRGFQNEYWWCWLAVGTSLFAMFLFNVVVILAHKYLGPYETNTAVLSEDALLEREVAKRGSLEVQKGAVAVDMKGLEKEADAPHVSSRRMKLVEAGQRLSMDASGSHSRKNLGGSQRRISLQHNGENGAQPPIPEAKGLATEPNGHGANEPADLEAGNPARSLRNMGSKVDRGMVLPFNPLTMTFSNVHYFVDLPSEMANKDLPTIKTINGKKQLELLQGISGAFRPGVLTSLMGVSGAGKTTLMDVLAGRKTGGHIEGDIRINGHVKEQRTFARISGYVEQTDIHSPQATVGEAVLFSARLRMGREVENDTVIAFTDEVMDLVELTSLKGVLVGTPGVSGLSVEQRKRLTIAVELVANPSIVFMDEPTSGLDARAAAIVMRTVRNIVNTGRSIVCTIHQPSIDIFEAFDELLLLKRGGQTIYAGPLGHLSADLVAFFSAVPGVPAIRTGLNPATWMLEVTTPGMEERLGVDFAKVYEESALFKRTEALIARESVPPEGSEPLFFETQYARTPRDQFLILFRKFWTTYWRLPEYNGVRFYFSLAVALLFGTIYWKLCGKTNNETAIYQTMGGLYVSTLFLGILNSIFVQPVVSDERSVSYREKAAGMYSVFPWYLAMAAVETVYLVAQAVLYVCVVYFMCGFQVAAGPFFWFMLIMLLTLVYFTFYGVIAVAITPNLMVAAVLSGSFYGLFNLFAGFVIPLPKIPGWVVWIYYINPVSWTLYGLIETQLGKMDDRRVELNTGTKPTVPEFLTSNFDYHHDFIGYTILILFGFCFVFWMLGAFAFKRLNFQNR</sequence>
<keyword evidence="3" id="KW-0813">Transport</keyword>
<dbReference type="InterPro" id="IPR027417">
    <property type="entry name" value="P-loop_NTPase"/>
</dbReference>
<dbReference type="EMBL" id="JALJOR010000001">
    <property type="protein sequence ID" value="KAK9829075.1"/>
    <property type="molecule type" value="Genomic_DNA"/>
</dbReference>
<feature type="domain" description="ABC transporter" evidence="12">
    <location>
        <begin position="137"/>
        <end position="430"/>
    </location>
</feature>
<reference evidence="13 14" key="1">
    <citation type="journal article" date="2024" name="Nat. Commun.">
        <title>Phylogenomics reveals the evolutionary origins of lichenization in chlorophyte algae.</title>
        <authorList>
            <person name="Puginier C."/>
            <person name="Libourel C."/>
            <person name="Otte J."/>
            <person name="Skaloud P."/>
            <person name="Haon M."/>
            <person name="Grisel S."/>
            <person name="Petersen M."/>
            <person name="Berrin J.G."/>
            <person name="Delaux P.M."/>
            <person name="Dal Grande F."/>
            <person name="Keller J."/>
        </authorList>
    </citation>
    <scope>NUCLEOTIDE SEQUENCE [LARGE SCALE GENOMIC DNA]</scope>
    <source>
        <strain evidence="13 14">SAG 2043</strain>
    </source>
</reference>
<dbReference type="GO" id="GO:0140359">
    <property type="term" value="F:ABC-type transporter activity"/>
    <property type="evidence" value="ECO:0007669"/>
    <property type="project" value="InterPro"/>
</dbReference>
<evidence type="ECO:0000259" key="12">
    <source>
        <dbReference type="PROSITE" id="PS50893"/>
    </source>
</evidence>
<comment type="similarity">
    <text evidence="2">Belongs to the ABC transporter superfamily. ABCG family. PDR (TC 3.A.1.205) subfamily.</text>
</comment>
<feature type="region of interest" description="Disordered" evidence="10">
    <location>
        <begin position="1"/>
        <end position="23"/>
    </location>
</feature>
<evidence type="ECO:0000313" key="14">
    <source>
        <dbReference type="Proteomes" id="UP001489004"/>
    </source>
</evidence>
<feature type="transmembrane region" description="Helical" evidence="11">
    <location>
        <begin position="642"/>
        <end position="662"/>
    </location>
</feature>
<dbReference type="Gene3D" id="3.40.50.300">
    <property type="entry name" value="P-loop containing nucleotide triphosphate hydrolases"/>
    <property type="match status" value="2"/>
</dbReference>
<feature type="transmembrane region" description="Helical" evidence="11">
    <location>
        <begin position="1451"/>
        <end position="1469"/>
    </location>
</feature>
<comment type="subcellular location">
    <subcellularLocation>
        <location evidence="1">Membrane</location>
        <topology evidence="1">Multi-pass membrane protein</topology>
    </subcellularLocation>
</comment>
<feature type="transmembrane region" description="Helical" evidence="11">
    <location>
        <begin position="1505"/>
        <end position="1528"/>
    </location>
</feature>
<evidence type="ECO:0000256" key="1">
    <source>
        <dbReference type="ARBA" id="ARBA00004141"/>
    </source>
</evidence>
<dbReference type="Pfam" id="PF00005">
    <property type="entry name" value="ABC_tran"/>
    <property type="match status" value="2"/>
</dbReference>
<feature type="domain" description="ABC transporter" evidence="12">
    <location>
        <begin position="942"/>
        <end position="1186"/>
    </location>
</feature>
<keyword evidence="14" id="KW-1185">Reference proteome</keyword>
<dbReference type="InterPro" id="IPR013525">
    <property type="entry name" value="ABC2_TM"/>
</dbReference>
<dbReference type="GO" id="GO:0016887">
    <property type="term" value="F:ATP hydrolysis activity"/>
    <property type="evidence" value="ECO:0007669"/>
    <property type="project" value="InterPro"/>
</dbReference>
<proteinExistence type="inferred from homology"/>
<dbReference type="SMART" id="SM00382">
    <property type="entry name" value="AAA"/>
    <property type="match status" value="2"/>
</dbReference>
<accession>A0AAW1R6H9</accession>
<feature type="transmembrane region" description="Helical" evidence="11">
    <location>
        <begin position="1356"/>
        <end position="1382"/>
    </location>
</feature>
<dbReference type="InterPro" id="IPR029481">
    <property type="entry name" value="ABC_trans_N"/>
</dbReference>
<name>A0AAW1R6H9_9CHLO</name>
<dbReference type="InterPro" id="IPR013581">
    <property type="entry name" value="PDR_assoc"/>
</dbReference>
<dbReference type="PANTHER" id="PTHR19241">
    <property type="entry name" value="ATP-BINDING CASSETTE TRANSPORTER"/>
    <property type="match status" value="1"/>
</dbReference>
<keyword evidence="7" id="KW-0067">ATP-binding</keyword>
<feature type="region of interest" description="Disordered" evidence="10">
    <location>
        <begin position="866"/>
        <end position="902"/>
    </location>
</feature>
<evidence type="ECO:0000256" key="9">
    <source>
        <dbReference type="ARBA" id="ARBA00023136"/>
    </source>
</evidence>
<dbReference type="InterPro" id="IPR034003">
    <property type="entry name" value="ABCG_PDR_2"/>
</dbReference>
<evidence type="ECO:0000256" key="4">
    <source>
        <dbReference type="ARBA" id="ARBA00022692"/>
    </source>
</evidence>
<dbReference type="CDD" id="cd03232">
    <property type="entry name" value="ABCG_PDR_domain2"/>
    <property type="match status" value="1"/>
</dbReference>
<dbReference type="InterPro" id="IPR003439">
    <property type="entry name" value="ABC_transporter-like_ATP-bd"/>
</dbReference>
<feature type="transmembrane region" description="Helical" evidence="11">
    <location>
        <begin position="699"/>
        <end position="717"/>
    </location>
</feature>
<dbReference type="Pfam" id="PF19055">
    <property type="entry name" value="ABC2_membrane_7"/>
    <property type="match status" value="1"/>
</dbReference>
<dbReference type="InterPro" id="IPR034001">
    <property type="entry name" value="ABCG_PDR_1"/>
</dbReference>
<dbReference type="FunFam" id="3.40.50.300:FF:000059">
    <property type="entry name" value="ABC transporter G family member 40"/>
    <property type="match status" value="1"/>
</dbReference>
<evidence type="ECO:0000256" key="5">
    <source>
        <dbReference type="ARBA" id="ARBA00022737"/>
    </source>
</evidence>
<feature type="transmembrane region" description="Helical" evidence="11">
    <location>
        <begin position="559"/>
        <end position="579"/>
    </location>
</feature>
<feature type="transmembrane region" description="Helical" evidence="11">
    <location>
        <begin position="600"/>
        <end position="630"/>
    </location>
</feature>
<dbReference type="GO" id="GO:0016020">
    <property type="term" value="C:membrane"/>
    <property type="evidence" value="ECO:0007669"/>
    <property type="project" value="UniProtKB-SubCell"/>
</dbReference>
<feature type="transmembrane region" description="Helical" evidence="11">
    <location>
        <begin position="525"/>
        <end position="547"/>
    </location>
</feature>
<dbReference type="SUPFAM" id="SSF52540">
    <property type="entry name" value="P-loop containing nucleoside triphosphate hydrolases"/>
    <property type="match status" value="2"/>
</dbReference>
<gene>
    <name evidence="13" type="ORF">WJX72_003763</name>
</gene>
<protein>
    <recommendedName>
        <fullName evidence="12">ABC transporter domain-containing protein</fullName>
    </recommendedName>
</protein>
<evidence type="ECO:0000313" key="13">
    <source>
        <dbReference type="EMBL" id="KAK9829075.1"/>
    </source>
</evidence>
<dbReference type="InterPro" id="IPR003593">
    <property type="entry name" value="AAA+_ATPase"/>
</dbReference>
<evidence type="ECO:0000256" key="6">
    <source>
        <dbReference type="ARBA" id="ARBA00022741"/>
    </source>
</evidence>
<dbReference type="GO" id="GO:0005524">
    <property type="term" value="F:ATP binding"/>
    <property type="evidence" value="ECO:0007669"/>
    <property type="project" value="UniProtKB-KW"/>
</dbReference>
<feature type="transmembrane region" description="Helical" evidence="11">
    <location>
        <begin position="1423"/>
        <end position="1444"/>
    </location>
</feature>